<evidence type="ECO:0000256" key="1">
    <source>
        <dbReference type="ARBA" id="ARBA00011074"/>
    </source>
</evidence>
<accession>A0A7D9JL99</accession>
<dbReference type="InterPro" id="IPR025257">
    <property type="entry name" value="MINDY-3/4_CD"/>
</dbReference>
<dbReference type="InterPro" id="IPR039785">
    <property type="entry name" value="MINY3/4"/>
</dbReference>
<dbReference type="AlphaFoldDB" id="A0A7D9JL99"/>
<dbReference type="Proteomes" id="UP001152795">
    <property type="component" value="Unassembled WGS sequence"/>
</dbReference>
<keyword evidence="7" id="KW-1185">Reference proteome</keyword>
<evidence type="ECO:0000256" key="4">
    <source>
        <dbReference type="ARBA" id="ARBA00022807"/>
    </source>
</evidence>
<dbReference type="EMBL" id="CACRXK020018177">
    <property type="protein sequence ID" value="CAB4032163.1"/>
    <property type="molecule type" value="Genomic_DNA"/>
</dbReference>
<dbReference type="OrthoDB" id="9981542at2759"/>
<sequence>MAANNSVDISKLSEVFPLTWSVDTKHDVFQRWSQGFFFSEDEPTALVQNYGGPCSVIASVQAYLARQLIFKKYKKAENEDWRRINDNDRRNLLCQTLLDIWELVATENFQVVLMKNHYISEGSENERLETVQTIGESSTQ</sequence>
<comment type="similarity">
    <text evidence="1 5">Belongs to the MINDY deubiquitinase family. FAM188 subfamily.</text>
</comment>
<reference evidence="6" key="1">
    <citation type="submission" date="2020-04" db="EMBL/GenBank/DDBJ databases">
        <authorList>
            <person name="Alioto T."/>
            <person name="Alioto T."/>
            <person name="Gomez Garrido J."/>
        </authorList>
    </citation>
    <scope>NUCLEOTIDE SEQUENCE</scope>
    <source>
        <strain evidence="6">A484AB</strain>
    </source>
</reference>
<dbReference type="GO" id="GO:0006508">
    <property type="term" value="P:proteolysis"/>
    <property type="evidence" value="ECO:0007669"/>
    <property type="project" value="UniProtKB-KW"/>
</dbReference>
<comment type="function">
    <text evidence="5">Hydrolase that can remove 'Lys-48'-linked conjugated ubiquitin from proteins.</text>
</comment>
<dbReference type="PANTHER" id="PTHR12473:SF17">
    <property type="entry name" value="UBIQUITIN CARBOXYL-TERMINAL HYDROLASE MINDY-3"/>
    <property type="match status" value="1"/>
</dbReference>
<proteinExistence type="inferred from homology"/>
<dbReference type="EC" id="3.4.19.12" evidence="5"/>
<evidence type="ECO:0000313" key="6">
    <source>
        <dbReference type="EMBL" id="CAB4032163.1"/>
    </source>
</evidence>
<evidence type="ECO:0000256" key="2">
    <source>
        <dbReference type="ARBA" id="ARBA00022670"/>
    </source>
</evidence>
<name>A0A7D9JL99_PARCT</name>
<dbReference type="SMART" id="SM01174">
    <property type="entry name" value="DUF4205"/>
    <property type="match status" value="1"/>
</dbReference>
<feature type="non-terminal residue" evidence="6">
    <location>
        <position position="140"/>
    </location>
</feature>
<keyword evidence="3 5" id="KW-0378">Hydrolase</keyword>
<dbReference type="GO" id="GO:0071108">
    <property type="term" value="P:protein K48-linked deubiquitination"/>
    <property type="evidence" value="ECO:0007669"/>
    <property type="project" value="InterPro"/>
</dbReference>
<evidence type="ECO:0000256" key="5">
    <source>
        <dbReference type="RuleBase" id="RU367088"/>
    </source>
</evidence>
<evidence type="ECO:0000256" key="3">
    <source>
        <dbReference type="ARBA" id="ARBA00022801"/>
    </source>
</evidence>
<dbReference type="GO" id="GO:0004843">
    <property type="term" value="F:cysteine-type deubiquitinase activity"/>
    <property type="evidence" value="ECO:0007669"/>
    <property type="project" value="UniProtKB-UniRule"/>
</dbReference>
<comment type="caution">
    <text evidence="6">The sequence shown here is derived from an EMBL/GenBank/DDBJ whole genome shotgun (WGS) entry which is preliminary data.</text>
</comment>
<protein>
    <recommendedName>
        <fullName evidence="5">Ubiquitin carboxyl-terminal hydrolase MINDY</fullName>
        <ecNumber evidence="5">3.4.19.12</ecNumber>
    </recommendedName>
</protein>
<organism evidence="6 7">
    <name type="scientific">Paramuricea clavata</name>
    <name type="common">Red gorgonian</name>
    <name type="synonym">Violescent sea-whip</name>
    <dbReference type="NCBI Taxonomy" id="317549"/>
    <lineage>
        <taxon>Eukaryota</taxon>
        <taxon>Metazoa</taxon>
        <taxon>Cnidaria</taxon>
        <taxon>Anthozoa</taxon>
        <taxon>Octocorallia</taxon>
        <taxon>Malacalcyonacea</taxon>
        <taxon>Plexauridae</taxon>
        <taxon>Paramuricea</taxon>
    </lineage>
</organism>
<keyword evidence="5" id="KW-0833">Ubl conjugation pathway</keyword>
<dbReference type="Pfam" id="PF13898">
    <property type="entry name" value="MINDY-3_4_CD"/>
    <property type="match status" value="1"/>
</dbReference>
<keyword evidence="4 5" id="KW-0788">Thiol protease</keyword>
<dbReference type="PANTHER" id="PTHR12473">
    <property type="entry name" value="UBIQUITIN CARBOXYL-TERMINAL HYDROLASE MINDY-4-RELATED"/>
    <property type="match status" value="1"/>
</dbReference>
<comment type="catalytic activity">
    <reaction evidence="5">
        <text>Thiol-dependent hydrolysis of ester, thioester, amide, peptide and isopeptide bonds formed by the C-terminal Gly of ubiquitin (a 76-residue protein attached to proteins as an intracellular targeting signal).</text>
        <dbReference type="EC" id="3.4.19.12"/>
    </reaction>
</comment>
<evidence type="ECO:0000313" key="7">
    <source>
        <dbReference type="Proteomes" id="UP001152795"/>
    </source>
</evidence>
<dbReference type="GO" id="GO:1990380">
    <property type="term" value="F:K48-linked deubiquitinase activity"/>
    <property type="evidence" value="ECO:0007669"/>
    <property type="project" value="UniProtKB-UniRule"/>
</dbReference>
<keyword evidence="2 5" id="KW-0645">Protease</keyword>
<gene>
    <name evidence="6" type="ORF">PACLA_8A032596</name>
</gene>